<dbReference type="AlphaFoldDB" id="A0A643EW85"/>
<dbReference type="EMBL" id="VZPE01000010">
    <property type="protein sequence ID" value="KAB0567735.1"/>
    <property type="molecule type" value="Genomic_DNA"/>
</dbReference>
<dbReference type="RefSeq" id="WP_128094631.1">
    <property type="nucleotide sequence ID" value="NZ_JBHEEN010000010.1"/>
</dbReference>
<evidence type="ECO:0000313" key="1">
    <source>
        <dbReference type="EMBL" id="KAB0567735.1"/>
    </source>
</evidence>
<sequence length="207" mass="23885">MVEEHAQREILLAPNRSATDWRLLSKTIVIGDATSRWDKAFDEFFFRRLESRYLKPIRVLQDKGSWEGEGFSIVSIQCALLEFLAACRGGLIYRHKNPIPPYEYNLSGDLFATFLSTTAPFNALFKLEDAVEFYRQVRCALLHEARTKGGWIIHSSGRMGVDCTRKIVFRNTFQTQIIDYINDYGRDLLNDTDLQAAFIRKFDDLAS</sequence>
<reference evidence="1" key="1">
    <citation type="submission" date="2019-09" db="EMBL/GenBank/DDBJ databases">
        <title>Draft genome sequences of 48 bacterial type strains from the CCUG.</title>
        <authorList>
            <person name="Tunovic T."/>
            <person name="Pineiro-Iglesias B."/>
            <person name="Unosson C."/>
            <person name="Inganas E."/>
            <person name="Ohlen M."/>
            <person name="Cardew S."/>
            <person name="Jensie-Markopoulos S."/>
            <person name="Salva-Serra F."/>
            <person name="Jaen-Luchoro D."/>
            <person name="Karlsson R."/>
            <person name="Svensson-Stadler L."/>
            <person name="Chun J."/>
            <person name="Moore E."/>
        </authorList>
    </citation>
    <scope>NUCLEOTIDE SEQUENCE</scope>
    <source>
        <strain evidence="1">CCUG 50899</strain>
    </source>
</reference>
<proteinExistence type="predicted"/>
<name>A0A643EW85_9HYPH</name>
<accession>A0A643EW85</accession>
<protein>
    <submittedName>
        <fullName evidence="1">Uncharacterized protein</fullName>
    </submittedName>
</protein>
<gene>
    <name evidence="1" type="ORF">F7Q93_20275</name>
</gene>
<comment type="caution">
    <text evidence="1">The sequence shown here is derived from an EMBL/GenBank/DDBJ whole genome shotgun (WGS) entry which is preliminary data.</text>
</comment>
<organism evidence="1">
    <name type="scientific">Brucella pituitosa</name>
    <dbReference type="NCBI Taxonomy" id="571256"/>
    <lineage>
        <taxon>Bacteria</taxon>
        <taxon>Pseudomonadati</taxon>
        <taxon>Pseudomonadota</taxon>
        <taxon>Alphaproteobacteria</taxon>
        <taxon>Hyphomicrobiales</taxon>
        <taxon>Brucellaceae</taxon>
        <taxon>Brucella/Ochrobactrum group</taxon>
        <taxon>Brucella</taxon>
    </lineage>
</organism>